<feature type="non-terminal residue" evidence="2">
    <location>
        <position position="1"/>
    </location>
</feature>
<protein>
    <submittedName>
        <fullName evidence="2">Protein asteroid 1</fullName>
    </submittedName>
</protein>
<evidence type="ECO:0000313" key="2">
    <source>
        <dbReference type="EMBL" id="KAF5908102.1"/>
    </source>
</evidence>
<dbReference type="Gene3D" id="3.40.50.1010">
    <property type="entry name" value="5'-nuclease"/>
    <property type="match status" value="1"/>
</dbReference>
<name>A0A8J4X886_CLAMG</name>
<accession>A0A8J4X886</accession>
<dbReference type="AlphaFoldDB" id="A0A8J4X886"/>
<organism evidence="2 3">
    <name type="scientific">Clarias magur</name>
    <name type="common">Asian catfish</name>
    <name type="synonym">Macropteronotus magur</name>
    <dbReference type="NCBI Taxonomy" id="1594786"/>
    <lineage>
        <taxon>Eukaryota</taxon>
        <taxon>Metazoa</taxon>
        <taxon>Chordata</taxon>
        <taxon>Craniata</taxon>
        <taxon>Vertebrata</taxon>
        <taxon>Euteleostomi</taxon>
        <taxon>Actinopterygii</taxon>
        <taxon>Neopterygii</taxon>
        <taxon>Teleostei</taxon>
        <taxon>Ostariophysi</taxon>
        <taxon>Siluriformes</taxon>
        <taxon>Clariidae</taxon>
        <taxon>Clarias</taxon>
    </lineage>
</organism>
<reference evidence="2" key="1">
    <citation type="submission" date="2020-07" db="EMBL/GenBank/DDBJ databases">
        <title>Clarias magur genome sequencing, assembly and annotation.</title>
        <authorList>
            <person name="Kushwaha B."/>
            <person name="Kumar R."/>
            <person name="Das P."/>
            <person name="Joshi C.G."/>
            <person name="Kumar D."/>
            <person name="Nagpure N.S."/>
            <person name="Pandey M."/>
            <person name="Agarwal S."/>
            <person name="Srivastava S."/>
            <person name="Singh M."/>
            <person name="Sahoo L."/>
            <person name="Jayasankar P."/>
            <person name="Meher P.K."/>
            <person name="Koringa P.G."/>
            <person name="Iquebal M.A."/>
            <person name="Das S.P."/>
            <person name="Bit A."/>
            <person name="Patnaik S."/>
            <person name="Patel N."/>
            <person name="Shah T.M."/>
            <person name="Hinsu A."/>
            <person name="Jena J.K."/>
        </authorList>
    </citation>
    <scope>NUCLEOTIDE SEQUENCE</scope>
    <source>
        <strain evidence="2">CIFAMagur01</strain>
        <tissue evidence="2">Testis</tissue>
    </source>
</reference>
<proteinExistence type="inferred from homology"/>
<evidence type="ECO:0000256" key="1">
    <source>
        <dbReference type="ARBA" id="ARBA00007398"/>
    </source>
</evidence>
<gene>
    <name evidence="2" type="ORF">DAT39_002272</name>
</gene>
<dbReference type="PANTHER" id="PTHR15665:SF1">
    <property type="entry name" value="PROTEIN ASTEROID HOMOLOG 1"/>
    <property type="match status" value="1"/>
</dbReference>
<dbReference type="SUPFAM" id="SSF88723">
    <property type="entry name" value="PIN domain-like"/>
    <property type="match status" value="1"/>
</dbReference>
<dbReference type="InterPro" id="IPR029060">
    <property type="entry name" value="PIN-like_dom_sf"/>
</dbReference>
<comment type="similarity">
    <text evidence="1">Belongs to the asteroid family.</text>
</comment>
<sequence length="595" mass="66795">RSRFTMGVHGLTSYMEGNRENFTDMKLRNTRLVIDGCSLYFRLYFTSGLDQIRGGDYDTFAKVVQRFFSALSSCSVSPFVVLDGGMDETDKKLRTLCERAQSKIQDAHSLSQGSNGSVLPLLTRDVFRQVLDELGVPLVQCVSEADFEIASLAHQWQCPVLSNDSDFYIFDLSGGYLPMTSFQWENVCGKAGEHYIPARRYTVSRFCSFFNNFNKQLLPLFAVIIGNDYTDPKITETFFSRVELPIVPRLRGSVSSTRIYGFFFWLLASDSLEEALEDVLQILGGRQTGKFRNQIIAGMQDYQLPPTSVLAQFFSSGHHGMKFPLALMTQPRWLLKQITSGALPPLVLDVLVLRRVFLMAQVENSCLPCSHEASLNIRKTIYGLLLLKNVAQGNAGCGQRGRGRGRGGVRRGGLTEQAQGLCAPCFVEEYGRFQLNFRRTLVEVQLPVHHLPLNLDTLDQVPIPLRRSVLLGTLGVMEHVLQPVDPHLHLPVCVTHFWMRSSTRKPSRPLLQSVLLGLVYGDLCRRMAVFGDPLHACTTTAMVCQRLDQLRVSPAQRRGVNLGVAHSLSQWQSCMWIGVYLNQLLCFPLPEPQCA</sequence>
<feature type="non-terminal residue" evidence="2">
    <location>
        <position position="595"/>
    </location>
</feature>
<evidence type="ECO:0000313" key="3">
    <source>
        <dbReference type="Proteomes" id="UP000727407"/>
    </source>
</evidence>
<dbReference type="EMBL" id="QNUK01000016">
    <property type="protein sequence ID" value="KAF5908102.1"/>
    <property type="molecule type" value="Genomic_DNA"/>
</dbReference>
<dbReference type="PANTHER" id="PTHR15665">
    <property type="entry name" value="ASTEROID PROTEIN"/>
    <property type="match status" value="1"/>
</dbReference>
<dbReference type="InterPro" id="IPR026832">
    <property type="entry name" value="Asteroid"/>
</dbReference>
<dbReference type="OrthoDB" id="25987at2759"/>
<comment type="caution">
    <text evidence="2">The sequence shown here is derived from an EMBL/GenBank/DDBJ whole genome shotgun (WGS) entry which is preliminary data.</text>
</comment>
<dbReference type="Proteomes" id="UP000727407">
    <property type="component" value="Unassembled WGS sequence"/>
</dbReference>
<keyword evidence="3" id="KW-1185">Reference proteome</keyword>